<reference evidence="3" key="1">
    <citation type="journal article" date="2019" name="Int. J. Syst. Evol. Microbiol.">
        <title>The Global Catalogue of Microorganisms (GCM) 10K type strain sequencing project: providing services to taxonomists for standard genome sequencing and annotation.</title>
        <authorList>
            <consortium name="The Broad Institute Genomics Platform"/>
            <consortium name="The Broad Institute Genome Sequencing Center for Infectious Disease"/>
            <person name="Wu L."/>
            <person name="Ma J."/>
        </authorList>
    </citation>
    <scope>NUCLEOTIDE SEQUENCE [LARGE SCALE GENOMIC DNA]</scope>
    <source>
        <strain evidence="3">PCU 280</strain>
    </source>
</reference>
<feature type="domain" description="VOC" evidence="1">
    <location>
        <begin position="4"/>
        <end position="127"/>
    </location>
</feature>
<evidence type="ECO:0000313" key="2">
    <source>
        <dbReference type="EMBL" id="MFC6333336.1"/>
    </source>
</evidence>
<dbReference type="InterPro" id="IPR037523">
    <property type="entry name" value="VOC_core"/>
</dbReference>
<dbReference type="SUPFAM" id="SSF54593">
    <property type="entry name" value="Glyoxalase/Bleomycin resistance protein/Dihydroxybiphenyl dioxygenase"/>
    <property type="match status" value="1"/>
</dbReference>
<protein>
    <submittedName>
        <fullName evidence="2">VOC family protein</fullName>
    </submittedName>
</protein>
<gene>
    <name evidence="2" type="ORF">ACFP56_11975</name>
</gene>
<dbReference type="PANTHER" id="PTHR36437:SF2">
    <property type="entry name" value="GLYOXALASE_BLEOMYCIN RESISTANCE PROTEIN_DIOXYGENASE"/>
    <property type="match status" value="1"/>
</dbReference>
<dbReference type="EMBL" id="JBHSTE010000004">
    <property type="protein sequence ID" value="MFC6333336.1"/>
    <property type="molecule type" value="Genomic_DNA"/>
</dbReference>
<name>A0ABW1V562_9BACL</name>
<organism evidence="2 3">
    <name type="scientific">Paenibacillus septentrionalis</name>
    <dbReference type="NCBI Taxonomy" id="429342"/>
    <lineage>
        <taxon>Bacteria</taxon>
        <taxon>Bacillati</taxon>
        <taxon>Bacillota</taxon>
        <taxon>Bacilli</taxon>
        <taxon>Bacillales</taxon>
        <taxon>Paenibacillaceae</taxon>
        <taxon>Paenibacillus</taxon>
    </lineage>
</organism>
<dbReference type="PANTHER" id="PTHR36437">
    <property type="entry name" value="GLYOXALASE/BLEOMYCIN RESISTANCE PROTEIN/DIOXYGENASE"/>
    <property type="match status" value="1"/>
</dbReference>
<dbReference type="RefSeq" id="WP_379234725.1">
    <property type="nucleotide sequence ID" value="NZ_JBHSTE010000004.1"/>
</dbReference>
<keyword evidence="3" id="KW-1185">Reference proteome</keyword>
<evidence type="ECO:0000259" key="1">
    <source>
        <dbReference type="PROSITE" id="PS51819"/>
    </source>
</evidence>
<sequence length="128" mass="14186">MILKASQLTILVKDQGQAKQFYTEILGFVVISDMEFGPSRYLAVAPRESNETVLELVKAETPNQVALVGKQSANQVLIMFETDNIEGDYFDMKQRGVQFQGEPTNVPGGKGVGFTDLYGNQFDLFQAD</sequence>
<comment type="caution">
    <text evidence="2">The sequence shown here is derived from an EMBL/GenBank/DDBJ whole genome shotgun (WGS) entry which is preliminary data.</text>
</comment>
<dbReference type="Proteomes" id="UP001596233">
    <property type="component" value="Unassembled WGS sequence"/>
</dbReference>
<dbReference type="Pfam" id="PF00903">
    <property type="entry name" value="Glyoxalase"/>
    <property type="match status" value="1"/>
</dbReference>
<accession>A0ABW1V562</accession>
<dbReference type="PROSITE" id="PS51819">
    <property type="entry name" value="VOC"/>
    <property type="match status" value="1"/>
</dbReference>
<evidence type="ECO:0000313" key="3">
    <source>
        <dbReference type="Proteomes" id="UP001596233"/>
    </source>
</evidence>
<dbReference type="Gene3D" id="3.10.180.10">
    <property type="entry name" value="2,3-Dihydroxybiphenyl 1,2-Dioxygenase, domain 1"/>
    <property type="match status" value="1"/>
</dbReference>
<dbReference type="InterPro" id="IPR004360">
    <property type="entry name" value="Glyas_Fos-R_dOase_dom"/>
</dbReference>
<proteinExistence type="predicted"/>
<dbReference type="InterPro" id="IPR029068">
    <property type="entry name" value="Glyas_Bleomycin-R_OHBP_Dase"/>
</dbReference>